<evidence type="ECO:0000256" key="2">
    <source>
        <dbReference type="ARBA" id="ARBA00009463"/>
    </source>
</evidence>
<evidence type="ECO:0000313" key="7">
    <source>
        <dbReference type="EMBL" id="MBP2061984.1"/>
    </source>
</evidence>
<dbReference type="Pfam" id="PF00725">
    <property type="entry name" value="3HCDH"/>
    <property type="match status" value="2"/>
</dbReference>
<dbReference type="NCBIfam" id="NF005875">
    <property type="entry name" value="PRK07819.1"/>
    <property type="match status" value="1"/>
</dbReference>
<reference evidence="6" key="1">
    <citation type="submission" date="2014-05" db="EMBL/GenBank/DDBJ databases">
        <authorList>
            <person name="Horn Fabian"/>
        </authorList>
    </citation>
    <scope>NUCLEOTIDE SEQUENCE</scope>
</reference>
<evidence type="ECO:0000313" key="6">
    <source>
        <dbReference type="EMBL" id="CDR03875.1"/>
    </source>
</evidence>
<dbReference type="InterPro" id="IPR006108">
    <property type="entry name" value="3HC_DH_C"/>
</dbReference>
<dbReference type="RefSeq" id="WP_044567922.1">
    <property type="nucleotide sequence ID" value="NZ_BAABDR010000025.1"/>
</dbReference>
<accession>A0A060ZEF6</accession>
<name>A0A060ZEF6_9ACTN</name>
<dbReference type="InterPro" id="IPR013328">
    <property type="entry name" value="6PGD_dom2"/>
</dbReference>
<dbReference type="InterPro" id="IPR036291">
    <property type="entry name" value="NAD(P)-bd_dom_sf"/>
</dbReference>
<gene>
    <name evidence="7" type="ORF">J2Z30_003000</name>
    <name evidence="6" type="ORF">SIRAN1409</name>
</gene>
<dbReference type="Proteomes" id="UP000756710">
    <property type="component" value="Unassembled WGS sequence"/>
</dbReference>
<dbReference type="HOGENOM" id="CLU_009834_21_2_11"/>
<keyword evidence="8" id="KW-1185">Reference proteome</keyword>
<evidence type="ECO:0000256" key="1">
    <source>
        <dbReference type="ARBA" id="ARBA00005086"/>
    </source>
</evidence>
<evidence type="ECO:0000256" key="3">
    <source>
        <dbReference type="ARBA" id="ARBA00023002"/>
    </source>
</evidence>
<dbReference type="FunFam" id="3.40.50.720:FF:000009">
    <property type="entry name" value="Fatty oxidation complex, alpha subunit"/>
    <property type="match status" value="1"/>
</dbReference>
<organism evidence="6">
    <name type="scientific">Streptomyces iranensis</name>
    <dbReference type="NCBI Taxonomy" id="576784"/>
    <lineage>
        <taxon>Bacteria</taxon>
        <taxon>Bacillati</taxon>
        <taxon>Actinomycetota</taxon>
        <taxon>Actinomycetes</taxon>
        <taxon>Kitasatosporales</taxon>
        <taxon>Streptomycetaceae</taxon>
        <taxon>Streptomyces</taxon>
        <taxon>Streptomyces violaceusniger group</taxon>
    </lineage>
</organism>
<feature type="domain" description="3-hydroxyacyl-CoA dehydrogenase NAD binding" evidence="5">
    <location>
        <begin position="294"/>
        <end position="470"/>
    </location>
</feature>
<dbReference type="PANTHER" id="PTHR48075:SF9">
    <property type="entry name" value="3-HYDROXYBUTYRYL-COA DEHYDROGENASE"/>
    <property type="match status" value="1"/>
</dbReference>
<dbReference type="EC" id="1.1.1.157" evidence="7"/>
<comment type="similarity">
    <text evidence="2">Belongs to the 3-hydroxyacyl-CoA dehydrogenase family.</text>
</comment>
<evidence type="ECO:0000259" key="4">
    <source>
        <dbReference type="Pfam" id="PF00725"/>
    </source>
</evidence>
<dbReference type="InterPro" id="IPR008927">
    <property type="entry name" value="6-PGluconate_DH-like_C_sf"/>
</dbReference>
<feature type="domain" description="3-hydroxyacyl-CoA dehydrogenase NAD binding" evidence="5">
    <location>
        <begin position="8"/>
        <end position="169"/>
    </location>
</feature>
<dbReference type="Gene3D" id="3.40.50.720">
    <property type="entry name" value="NAD(P)-binding Rossmann-like Domain"/>
    <property type="match status" value="2"/>
</dbReference>
<keyword evidence="3 7" id="KW-0560">Oxidoreductase</keyword>
<protein>
    <submittedName>
        <fullName evidence="6">3-hydroxybutyryl-CoA dehydrogenase</fullName>
        <ecNumber evidence="7">1.1.1.157</ecNumber>
    </submittedName>
</protein>
<feature type="domain" description="3-hydroxyacyl-CoA dehydrogenase C-terminal" evidence="4">
    <location>
        <begin position="172"/>
        <end position="268"/>
    </location>
</feature>
<dbReference type="SUPFAM" id="SSF48179">
    <property type="entry name" value="6-phosphogluconate dehydrogenase C-terminal domain-like"/>
    <property type="match status" value="2"/>
</dbReference>
<dbReference type="Pfam" id="PF02737">
    <property type="entry name" value="3HCDH_N"/>
    <property type="match status" value="2"/>
</dbReference>
<feature type="domain" description="3-hydroxyacyl-CoA dehydrogenase C-terminal" evidence="4">
    <location>
        <begin position="474"/>
        <end position="566"/>
    </location>
</feature>
<sequence>MAQRFPTVAVFGLGTTGRHLVDALVRGSRRVIAVERDEPALRRGRAGVAAPESAVEFTTDPAAAARADLVVEAVPERLETKRGLLARAHADCPPETVFATTTTGLPVTEIAVGSGRTDRTVGLHLFPLGPDREQSAVEVVGTPLTADAVLADVRELVRDLGRIPVRVADRPGFVGGALTMAYLNNAVAMYERRYASRDSIDTAMTLGCGLPMGPLAQLDAMGLDTARDSLEALYERTGDPRYAPAPTLAHMVTAGLLGVKAGRGFYEYGVGGAGRGGETDGLGEPVPARAVRRIGVVGSGTMAVGIAEVCARAGYPTVLVARSEMRAKEATAAVERSLERGVRRGKLAPELLTEAMGRLTAGRELQALGACDLVVEAVAEDIDVKRAVFADLDRVCAPGAVLATSTSSLPVIECAMATRRPEDVIGMHFFNPAPVMRLVEVVHTVLTSKEALGTAHAVAAALGKRAVDCPDRAGFIVNALLFPYLNSAVAMLEEGWTTADDIDTVMAAGQGYPMGPLRLLDVIGLDVSLAIQRTLHGTFRDPALTPARHLRRLVEAGHLGRKGGRGLHLHER</sequence>
<evidence type="ECO:0000313" key="8">
    <source>
        <dbReference type="Proteomes" id="UP000756710"/>
    </source>
</evidence>
<evidence type="ECO:0000259" key="5">
    <source>
        <dbReference type="Pfam" id="PF02737"/>
    </source>
</evidence>
<dbReference type="SUPFAM" id="SSF51735">
    <property type="entry name" value="NAD(P)-binding Rossmann-fold domains"/>
    <property type="match status" value="2"/>
</dbReference>
<reference evidence="7 8" key="2">
    <citation type="submission" date="2021-03" db="EMBL/GenBank/DDBJ databases">
        <title>Genomic Encyclopedia of Type Strains, Phase IV (KMG-IV): sequencing the most valuable type-strain genomes for metagenomic binning, comparative biology and taxonomic classification.</title>
        <authorList>
            <person name="Goeker M."/>
        </authorList>
    </citation>
    <scope>NUCLEOTIDE SEQUENCE [LARGE SCALE GENOMIC DNA]</scope>
    <source>
        <strain evidence="7 8">DSM 41954</strain>
    </source>
</reference>
<dbReference type="EMBL" id="JAGGLR010000007">
    <property type="protein sequence ID" value="MBP2061984.1"/>
    <property type="molecule type" value="Genomic_DNA"/>
</dbReference>
<dbReference type="GO" id="GO:0006635">
    <property type="term" value="P:fatty acid beta-oxidation"/>
    <property type="evidence" value="ECO:0007669"/>
    <property type="project" value="TreeGrafter"/>
</dbReference>
<dbReference type="EMBL" id="LK022848">
    <property type="protein sequence ID" value="CDR03875.1"/>
    <property type="molecule type" value="Genomic_DNA"/>
</dbReference>
<dbReference type="Gene3D" id="1.10.1040.10">
    <property type="entry name" value="N-(1-d-carboxylethyl)-l-norvaline Dehydrogenase, domain 2"/>
    <property type="match status" value="2"/>
</dbReference>
<comment type="pathway">
    <text evidence="1">Lipid metabolism; butanoate metabolism.</text>
</comment>
<dbReference type="GO" id="GO:0070403">
    <property type="term" value="F:NAD+ binding"/>
    <property type="evidence" value="ECO:0007669"/>
    <property type="project" value="InterPro"/>
</dbReference>
<dbReference type="PANTHER" id="PTHR48075">
    <property type="entry name" value="3-HYDROXYACYL-COA DEHYDROGENASE FAMILY PROTEIN"/>
    <property type="match status" value="1"/>
</dbReference>
<dbReference type="InterPro" id="IPR006176">
    <property type="entry name" value="3-OHacyl-CoA_DH_NAD-bd"/>
</dbReference>
<proteinExistence type="inferred from homology"/>
<dbReference type="GO" id="GO:0008691">
    <property type="term" value="F:3-hydroxybutyryl-CoA dehydrogenase activity"/>
    <property type="evidence" value="ECO:0007669"/>
    <property type="project" value="UniProtKB-EC"/>
</dbReference>
<dbReference type="AlphaFoldDB" id="A0A060ZEF6"/>